<keyword evidence="10" id="KW-0934">Plastid</keyword>
<organism evidence="14">
    <name type="scientific">Hanusia phi</name>
    <dbReference type="NCBI Taxonomy" id="3032"/>
    <lineage>
        <taxon>Eukaryota</taxon>
        <taxon>Cryptophyceae</taxon>
        <taxon>Pyrenomonadales</taxon>
        <taxon>Geminigeraceae</taxon>
        <taxon>Hanusia</taxon>
    </lineage>
</organism>
<dbReference type="InterPro" id="IPR000523">
    <property type="entry name" value="Mg_chelatse_chII-like_cat_dom"/>
</dbReference>
<dbReference type="Gene3D" id="1.10.8.80">
    <property type="entry name" value="Magnesium chelatase subunit I, C-Terminal domain"/>
    <property type="match status" value="1"/>
</dbReference>
<protein>
    <recommendedName>
        <fullName evidence="10">Mg-protoporphyrin IX chelatase</fullName>
        <ecNumber evidence="10">6.6.1.1</ecNumber>
    </recommendedName>
</protein>
<evidence type="ECO:0000256" key="2">
    <source>
        <dbReference type="ARBA" id="ARBA00005173"/>
    </source>
</evidence>
<keyword evidence="12" id="KW-0732">Signal</keyword>
<dbReference type="PANTHER" id="PTHR43473:SF2">
    <property type="entry name" value="MAGNESIUM-CHELATASE SUBUNIT CHLD, CHLOROPLASTIC"/>
    <property type="match status" value="1"/>
</dbReference>
<evidence type="ECO:0000313" key="14">
    <source>
        <dbReference type="EMBL" id="CAD8477535.1"/>
    </source>
</evidence>
<evidence type="ECO:0000256" key="4">
    <source>
        <dbReference type="ARBA" id="ARBA00022531"/>
    </source>
</evidence>
<evidence type="ECO:0000256" key="6">
    <source>
        <dbReference type="ARBA" id="ARBA00022741"/>
    </source>
</evidence>
<dbReference type="Gene3D" id="3.40.50.300">
    <property type="entry name" value="P-loop containing nucleotide triphosphate hydrolases"/>
    <property type="match status" value="1"/>
</dbReference>
<dbReference type="GO" id="GO:0009507">
    <property type="term" value="C:chloroplast"/>
    <property type="evidence" value="ECO:0007669"/>
    <property type="project" value="UniProtKB-SubCell"/>
</dbReference>
<gene>
    <name evidence="14" type="ORF">HPHI1048_LOCUS6911</name>
</gene>
<dbReference type="InterPro" id="IPR011776">
    <property type="entry name" value="Mg_chelatase_ATPase-dsu"/>
</dbReference>
<dbReference type="Pfam" id="PF01078">
    <property type="entry name" value="Mg_chelatase"/>
    <property type="match status" value="1"/>
</dbReference>
<evidence type="ECO:0000256" key="10">
    <source>
        <dbReference type="RuleBase" id="RU362087"/>
    </source>
</evidence>
<name>A0A7S0HHN0_9CRYP</name>
<dbReference type="GO" id="GO:0015995">
    <property type="term" value="P:chlorophyll biosynthetic process"/>
    <property type="evidence" value="ECO:0007669"/>
    <property type="project" value="UniProtKB-UniPathway"/>
</dbReference>
<keyword evidence="10" id="KW-0150">Chloroplast</keyword>
<feature type="compositionally biased region" description="Acidic residues" evidence="11">
    <location>
        <begin position="452"/>
        <end position="481"/>
    </location>
</feature>
<keyword evidence="7 10" id="KW-0067">ATP-binding</keyword>
<dbReference type="InterPro" id="IPR003593">
    <property type="entry name" value="AAA+_ATPase"/>
</dbReference>
<comment type="subcellular location">
    <subcellularLocation>
        <location evidence="1 10">Plastid</location>
        <location evidence="1 10">Chloroplast</location>
    </subcellularLocation>
</comment>
<comment type="pathway">
    <text evidence="2 10">Porphyrin-containing compound metabolism; chlorophyll biosynthesis.</text>
</comment>
<feature type="signal peptide" evidence="12">
    <location>
        <begin position="1"/>
        <end position="17"/>
    </location>
</feature>
<comment type="function">
    <text evidence="10">Involved in chlorophyll biosynthesis. Catalyzes the insertion of magnesium ion into protoporphyrin IX to yield Mg-protoporphyrin IX.</text>
</comment>
<evidence type="ECO:0000256" key="12">
    <source>
        <dbReference type="SAM" id="SignalP"/>
    </source>
</evidence>
<dbReference type="InterPro" id="IPR027417">
    <property type="entry name" value="P-loop_NTPase"/>
</dbReference>
<evidence type="ECO:0000256" key="7">
    <source>
        <dbReference type="ARBA" id="ARBA00022840"/>
    </source>
</evidence>
<dbReference type="PROSITE" id="PS50234">
    <property type="entry name" value="VWFA"/>
    <property type="match status" value="1"/>
</dbReference>
<keyword evidence="4 10" id="KW-0602">Photosynthesis</keyword>
<dbReference type="CDD" id="cd00009">
    <property type="entry name" value="AAA"/>
    <property type="match status" value="1"/>
</dbReference>
<dbReference type="InterPro" id="IPR041702">
    <property type="entry name" value="BchD/ChlD_VWA"/>
</dbReference>
<dbReference type="AlphaFoldDB" id="A0A7S0HHN0"/>
<dbReference type="GO" id="GO:0005524">
    <property type="term" value="F:ATP binding"/>
    <property type="evidence" value="ECO:0007669"/>
    <property type="project" value="UniProtKB-UniRule"/>
</dbReference>
<accession>A0A7S0HHN0</accession>
<dbReference type="PANTHER" id="PTHR43473">
    <property type="entry name" value="MAGNESIUM-CHELATASE SUBUNIT CHLD, CHLOROPLASTIC"/>
    <property type="match status" value="1"/>
</dbReference>
<feature type="region of interest" description="Disordered" evidence="11">
    <location>
        <begin position="434"/>
        <end position="481"/>
    </location>
</feature>
<sequence>MAATALMVAMAMGVAEGFMAPSSSCSFSTSISSSFSARSKFLGGVHPSVTRMPDKGSRSCRSASSGFQVGNLNMVASADAEARAAAAMEMDTKGYRKSSTSMNNLPLSLIVGQQPIKTALLLAAVNPQMGGVIIAGGRGTGKSVMARALHRLLPPIEIVKGSRFNIDPNDERGEVDDFLSSELAASGKTVKDLESEVIECPFVQVPLNVLDDRLLGSVDVEQSVRQGKTVFEPGLLAKAHRGVLYVDDINLLDNELSNILLSVVSEGWVNVEREGISVRYPCRPLLIATFNPEESELRSHLLDRIAVSLSADANPLSLDDRVEAVNSFLGFAEKTMTADDIQDMEDSEESLRTRIIFAREDLKETKISPKQIGYLCGEASRAGVQGHRAELFACEVAKANAALNSRAVNADDLKLAVKLVIAPRSKYMMDPEMDDEMMQMPPPPPPPQSREETEEDVDEEDTDQPDNENENEEQAEPEPEIPQEFMFEAEDTVVDAELLNFMTKQKSGSSGGRGLIFSQERGRYIKAMLPRGRVTRLAVDATMRASAPYQATRRKRAEEAKAAGGNKALRRVYIENSDVRIKRMVRKAGALVIFAVDASGSMALNRMNAAKGACMSLLSEAYQSRDKICLIPFQGDRADVLLPPTRSIAMAKKRLETLPCGGGSPLAHALSVAMRTGINAQKSGDVGKVVVVAITDGRANVPLAVSEDGEVLTPEMQKDKKALKEELIATARQMRGLANFNLVVLDTENKFVSTGSAKELAEAAGGRYHYIPKADDASIAGVAKEAIASFGLK</sequence>
<evidence type="ECO:0000256" key="8">
    <source>
        <dbReference type="ARBA" id="ARBA00023171"/>
    </source>
</evidence>
<feature type="chain" id="PRO_5031496666" description="Mg-protoporphyrin IX chelatase" evidence="12">
    <location>
        <begin position="18"/>
        <end position="793"/>
    </location>
</feature>
<dbReference type="GO" id="GO:0015979">
    <property type="term" value="P:photosynthesis"/>
    <property type="evidence" value="ECO:0007669"/>
    <property type="project" value="UniProtKB-UniRule"/>
</dbReference>
<dbReference type="SMART" id="SM00327">
    <property type="entry name" value="VWA"/>
    <property type="match status" value="1"/>
</dbReference>
<dbReference type="SUPFAM" id="SSF53300">
    <property type="entry name" value="vWA-like"/>
    <property type="match status" value="1"/>
</dbReference>
<feature type="domain" description="VWFA" evidence="13">
    <location>
        <begin position="591"/>
        <end position="787"/>
    </location>
</feature>
<dbReference type="Pfam" id="PF13519">
    <property type="entry name" value="VWA_2"/>
    <property type="match status" value="1"/>
</dbReference>
<evidence type="ECO:0000256" key="1">
    <source>
        <dbReference type="ARBA" id="ARBA00004229"/>
    </source>
</evidence>
<dbReference type="InterPro" id="IPR036465">
    <property type="entry name" value="vWFA_dom_sf"/>
</dbReference>
<dbReference type="InterPro" id="IPR041628">
    <property type="entry name" value="ChlI/MoxR_AAA_lid"/>
</dbReference>
<keyword evidence="5 10" id="KW-0436">Ligase</keyword>
<evidence type="ECO:0000256" key="11">
    <source>
        <dbReference type="SAM" id="MobiDB-lite"/>
    </source>
</evidence>
<evidence type="ECO:0000259" key="13">
    <source>
        <dbReference type="PROSITE" id="PS50234"/>
    </source>
</evidence>
<dbReference type="CDD" id="cd01451">
    <property type="entry name" value="vWA_Magnesium_chelatase"/>
    <property type="match status" value="1"/>
</dbReference>
<comment type="catalytic activity">
    <reaction evidence="9 10">
        <text>protoporphyrin IX + Mg(2+) + ATP + H2O = Mg-protoporphyrin IX + ADP + phosphate + 3 H(+)</text>
        <dbReference type="Rhea" id="RHEA:13961"/>
        <dbReference type="ChEBI" id="CHEBI:15377"/>
        <dbReference type="ChEBI" id="CHEBI:15378"/>
        <dbReference type="ChEBI" id="CHEBI:18420"/>
        <dbReference type="ChEBI" id="CHEBI:30616"/>
        <dbReference type="ChEBI" id="CHEBI:43474"/>
        <dbReference type="ChEBI" id="CHEBI:57306"/>
        <dbReference type="ChEBI" id="CHEBI:60492"/>
        <dbReference type="ChEBI" id="CHEBI:456216"/>
        <dbReference type="EC" id="6.6.1.1"/>
    </reaction>
</comment>
<keyword evidence="6 10" id="KW-0547">Nucleotide-binding</keyword>
<dbReference type="Gene3D" id="3.40.50.410">
    <property type="entry name" value="von Willebrand factor, type A domain"/>
    <property type="match status" value="1"/>
</dbReference>
<dbReference type="EC" id="6.6.1.1" evidence="10"/>
<dbReference type="Pfam" id="PF17863">
    <property type="entry name" value="AAA_lid_2"/>
    <property type="match status" value="1"/>
</dbReference>
<keyword evidence="8 10" id="KW-0149">Chlorophyll biosynthesis</keyword>
<comment type="similarity">
    <text evidence="3 10">Belongs to the Mg-chelatase subunits D/I family.</text>
</comment>
<dbReference type="UniPathway" id="UPA00668"/>
<proteinExistence type="inferred from homology"/>
<dbReference type="EMBL" id="HBEO01009828">
    <property type="protein sequence ID" value="CAD8477535.1"/>
    <property type="molecule type" value="Transcribed_RNA"/>
</dbReference>
<dbReference type="InterPro" id="IPR002035">
    <property type="entry name" value="VWF_A"/>
</dbReference>
<dbReference type="NCBIfam" id="TIGR02031">
    <property type="entry name" value="BchD-ChlD"/>
    <property type="match status" value="1"/>
</dbReference>
<evidence type="ECO:0000256" key="9">
    <source>
        <dbReference type="ARBA" id="ARBA00048693"/>
    </source>
</evidence>
<dbReference type="SMART" id="SM00382">
    <property type="entry name" value="AAA"/>
    <property type="match status" value="1"/>
</dbReference>
<dbReference type="SUPFAM" id="SSF52540">
    <property type="entry name" value="P-loop containing nucleoside triphosphate hydrolases"/>
    <property type="match status" value="1"/>
</dbReference>
<evidence type="ECO:0000256" key="3">
    <source>
        <dbReference type="ARBA" id="ARBA00005799"/>
    </source>
</evidence>
<reference evidence="14" key="1">
    <citation type="submission" date="2021-01" db="EMBL/GenBank/DDBJ databases">
        <authorList>
            <person name="Corre E."/>
            <person name="Pelletier E."/>
            <person name="Niang G."/>
            <person name="Scheremetjew M."/>
            <person name="Finn R."/>
            <person name="Kale V."/>
            <person name="Holt S."/>
            <person name="Cochrane G."/>
            <person name="Meng A."/>
            <person name="Brown T."/>
            <person name="Cohen L."/>
        </authorList>
    </citation>
    <scope>NUCLEOTIDE SEQUENCE</scope>
    <source>
        <strain evidence="14">CCMP325</strain>
    </source>
</reference>
<dbReference type="GO" id="GO:0016851">
    <property type="term" value="F:magnesium chelatase activity"/>
    <property type="evidence" value="ECO:0007669"/>
    <property type="project" value="UniProtKB-UniRule"/>
</dbReference>
<evidence type="ECO:0000256" key="5">
    <source>
        <dbReference type="ARBA" id="ARBA00022598"/>
    </source>
</evidence>